<proteinExistence type="predicted"/>
<protein>
    <submittedName>
        <fullName evidence="1">Uncharacterized protein</fullName>
    </submittedName>
</protein>
<evidence type="ECO:0000313" key="1">
    <source>
        <dbReference type="EMBL" id="KAG2302910.1"/>
    </source>
</evidence>
<name>A0A8X7V4B4_BRACI</name>
<comment type="caution">
    <text evidence="1">The sequence shown here is derived from an EMBL/GenBank/DDBJ whole genome shotgun (WGS) entry which is preliminary data.</text>
</comment>
<keyword evidence="2" id="KW-1185">Reference proteome</keyword>
<dbReference type="EMBL" id="JAAMPC010000007">
    <property type="protein sequence ID" value="KAG2302910.1"/>
    <property type="molecule type" value="Genomic_DNA"/>
</dbReference>
<reference evidence="1 2" key="1">
    <citation type="submission" date="2020-02" db="EMBL/GenBank/DDBJ databases">
        <authorList>
            <person name="Ma Q."/>
            <person name="Huang Y."/>
            <person name="Song X."/>
            <person name="Pei D."/>
        </authorList>
    </citation>
    <scope>NUCLEOTIDE SEQUENCE [LARGE SCALE GENOMIC DNA]</scope>
    <source>
        <strain evidence="1">Sxm20200214</strain>
        <tissue evidence="1">Leaf</tissue>
    </source>
</reference>
<sequence>MSESVKMLTECNELSDDFTRTSSYRSNRDTLFSTLRDRSSLESYSNVTRMHLPFVDTLRPDLWVLLTFQSNTSWKNIRAYPQSSFVVTGPIFCGGSRTCDPIGRKQHI</sequence>
<gene>
    <name evidence="1" type="ORF">Bca52824_031561</name>
</gene>
<accession>A0A8X7V4B4</accession>
<dbReference type="Proteomes" id="UP000886595">
    <property type="component" value="Unassembled WGS sequence"/>
</dbReference>
<dbReference type="AlphaFoldDB" id="A0A8X7V4B4"/>
<organism evidence="1 2">
    <name type="scientific">Brassica carinata</name>
    <name type="common">Ethiopian mustard</name>
    <name type="synonym">Abyssinian cabbage</name>
    <dbReference type="NCBI Taxonomy" id="52824"/>
    <lineage>
        <taxon>Eukaryota</taxon>
        <taxon>Viridiplantae</taxon>
        <taxon>Streptophyta</taxon>
        <taxon>Embryophyta</taxon>
        <taxon>Tracheophyta</taxon>
        <taxon>Spermatophyta</taxon>
        <taxon>Magnoliopsida</taxon>
        <taxon>eudicotyledons</taxon>
        <taxon>Gunneridae</taxon>
        <taxon>Pentapetalae</taxon>
        <taxon>rosids</taxon>
        <taxon>malvids</taxon>
        <taxon>Brassicales</taxon>
        <taxon>Brassicaceae</taxon>
        <taxon>Brassiceae</taxon>
        <taxon>Brassica</taxon>
    </lineage>
</organism>
<evidence type="ECO:0000313" key="2">
    <source>
        <dbReference type="Proteomes" id="UP000886595"/>
    </source>
</evidence>